<dbReference type="EMBL" id="CP047628">
    <property type="protein sequence ID" value="QIW59206.1"/>
    <property type="molecule type" value="Genomic_DNA"/>
</dbReference>
<dbReference type="AlphaFoldDB" id="A0A5R9CGA2"/>
<keyword evidence="1" id="KW-0472">Membrane</keyword>
<organism evidence="2 5">
    <name type="scientific">Pseudolactococcus raffinolactis</name>
    <dbReference type="NCBI Taxonomy" id="1366"/>
    <lineage>
        <taxon>Bacteria</taxon>
        <taxon>Bacillati</taxon>
        <taxon>Bacillota</taxon>
        <taxon>Bacilli</taxon>
        <taxon>Lactobacillales</taxon>
        <taxon>Streptococcaceae</taxon>
        <taxon>Pseudolactococcus</taxon>
    </lineage>
</organism>
<dbReference type="RefSeq" id="WP_138492151.1">
    <property type="nucleotide sequence ID" value="NZ_CP047616.1"/>
</dbReference>
<evidence type="ECO:0000313" key="3">
    <source>
        <dbReference type="EMBL" id="QIW59206.1"/>
    </source>
</evidence>
<evidence type="ECO:0000313" key="4">
    <source>
        <dbReference type="Proteomes" id="UP000501558"/>
    </source>
</evidence>
<dbReference type="Proteomes" id="UP000501945">
    <property type="component" value="Chromosome"/>
</dbReference>
<name>A0A5R9CGA2_9LACT</name>
<feature type="transmembrane region" description="Helical" evidence="1">
    <location>
        <begin position="130"/>
        <end position="151"/>
    </location>
</feature>
<evidence type="ECO:0000313" key="5">
    <source>
        <dbReference type="Proteomes" id="UP000501945"/>
    </source>
</evidence>
<keyword evidence="1" id="KW-0812">Transmembrane</keyword>
<proteinExistence type="predicted"/>
<evidence type="ECO:0000313" key="2">
    <source>
        <dbReference type="EMBL" id="QIW54706.1"/>
    </source>
</evidence>
<dbReference type="EMBL" id="CP047616">
    <property type="protein sequence ID" value="QIW54706.1"/>
    <property type="molecule type" value="Genomic_DNA"/>
</dbReference>
<protein>
    <submittedName>
        <fullName evidence="2">Uncharacterized protein</fullName>
    </submittedName>
</protein>
<evidence type="ECO:0000256" key="1">
    <source>
        <dbReference type="SAM" id="Phobius"/>
    </source>
</evidence>
<keyword evidence="4" id="KW-1185">Reference proteome</keyword>
<sequence>MDRLILVLETLGAWLLFGAPLLQATTELHEEVAGWEKIRSKHAAAKKIDIGKVTFWWWLLPPLKVLFEKRRIRKIQRTYADIKLSDETQERLYKYALKVNGWSGVTLGGWLVAISTTWTLVGNLELSLGAWIGLVIFFSYVSIIINIKLLIKN</sequence>
<keyword evidence="1" id="KW-1133">Transmembrane helix</keyword>
<feature type="transmembrane region" description="Helical" evidence="1">
    <location>
        <begin position="99"/>
        <end position="118"/>
    </location>
</feature>
<reference evidence="4 5" key="1">
    <citation type="submission" date="2019-12" db="EMBL/GenBank/DDBJ databases">
        <title>Whole genome sequences of Lactococcus raffinolactis strains isolated from sewage.</title>
        <authorList>
            <person name="Ybazeta G."/>
            <person name="Ross M."/>
            <person name="Brabant-Kirwan D."/>
            <person name="Saleh M."/>
            <person name="Dillon J.A."/>
            <person name="Splinter K."/>
            <person name="Nokhbeh R."/>
        </authorList>
    </citation>
    <scope>NUCLEOTIDE SEQUENCE [LARGE SCALE GENOMIC DNA]</scope>
    <source>
        <strain evidence="3 4">Lr_19_14</strain>
        <strain evidence="2 5">Lr_19_5</strain>
    </source>
</reference>
<accession>A0A5R9CGA2</accession>
<dbReference type="Proteomes" id="UP000501558">
    <property type="component" value="Chromosome"/>
</dbReference>
<gene>
    <name evidence="3" type="ORF">GU334_09920</name>
    <name evidence="2" type="ORF">GU336_11465</name>
</gene>